<dbReference type="InterPro" id="IPR001878">
    <property type="entry name" value="Znf_CCHC"/>
</dbReference>
<dbReference type="GO" id="GO:0008270">
    <property type="term" value="F:zinc ion binding"/>
    <property type="evidence" value="ECO:0007669"/>
    <property type="project" value="UniProtKB-KW"/>
</dbReference>
<dbReference type="PROSITE" id="PS50158">
    <property type="entry name" value="ZF_CCHC"/>
    <property type="match status" value="1"/>
</dbReference>
<keyword evidence="6" id="KW-0863">Zinc-finger</keyword>
<evidence type="ECO:0000256" key="5">
    <source>
        <dbReference type="ARBA" id="ARBA00023242"/>
    </source>
</evidence>
<dbReference type="PROSITE" id="PS51270">
    <property type="entry name" value="ZF_CTCHY"/>
    <property type="match status" value="1"/>
</dbReference>
<dbReference type="InterPro" id="IPR039846">
    <property type="entry name" value="ZCCHC4"/>
</dbReference>
<reference evidence="10 11" key="1">
    <citation type="submission" date="2020-08" db="EMBL/GenBank/DDBJ databases">
        <title>Aphidius gifuensis genome sequencing and assembly.</title>
        <authorList>
            <person name="Du Z."/>
        </authorList>
    </citation>
    <scope>NUCLEOTIDE SEQUENCE [LARGE SCALE GENOMIC DNA]</scope>
    <source>
        <strain evidence="10">YNYX2018</strain>
        <tissue evidence="10">Adults</tissue>
    </source>
</reference>
<comment type="subcellular location">
    <subcellularLocation>
        <location evidence="1">Cytoplasm</location>
    </subcellularLocation>
</comment>
<dbReference type="GO" id="GO:0005737">
    <property type="term" value="C:cytoplasm"/>
    <property type="evidence" value="ECO:0007669"/>
    <property type="project" value="UniProtKB-SubCell"/>
</dbReference>
<evidence type="ECO:0000313" key="11">
    <source>
        <dbReference type="Proteomes" id="UP000639338"/>
    </source>
</evidence>
<gene>
    <name evidence="10" type="ORF">HCN44_002757</name>
</gene>
<keyword evidence="11" id="KW-1185">Reference proteome</keyword>
<evidence type="ECO:0000256" key="4">
    <source>
        <dbReference type="ARBA" id="ARBA00022679"/>
    </source>
</evidence>
<proteinExistence type="predicted"/>
<evidence type="ECO:0000256" key="7">
    <source>
        <dbReference type="SAM" id="MobiDB-lite"/>
    </source>
</evidence>
<feature type="region of interest" description="Disordered" evidence="7">
    <location>
        <begin position="450"/>
        <end position="492"/>
    </location>
</feature>
<evidence type="ECO:0000256" key="1">
    <source>
        <dbReference type="ARBA" id="ARBA00004496"/>
    </source>
</evidence>
<dbReference type="GO" id="GO:0005730">
    <property type="term" value="C:nucleolus"/>
    <property type="evidence" value="ECO:0007669"/>
    <property type="project" value="TreeGrafter"/>
</dbReference>
<sequence>MDVDIKIDRSSVECSWGSLKDHPKCPHGPTLSFGKRIDGELREFYSCSACRDRKLCNFYLEKGKVLSKIQQSFWQEQIKNYLNPYSSHVKFFIKFNELLSIKNDNRGYCYTCERLLNISEKNKHENHEIKWSLTDEQMNNPTMILKPLSNPKKEAQYMFSKKSTIDIVNMIIEAGGKHVLCIGAPRIYEYINKNYNDKISSLLLDFDPRYHNFFGPLNFCWYNLFNNHFFNEESKDVFKDYLTQDGGKNIFLVCDPPFGGRLEYISQTIKTISDLHKSWNKLDDETSLKIFFIFPYFMEPAMKMKANPPGIDGGLKELKMADYKVDYDNHPLFINNDKGRKFGSPVRIFTNLPLNLIKLSEQDGYKYCKRCDKWSSQENKHCKKCKSCTSKDGRRYRHCNICNRCVKPTWKHCKKCERCLLETHTCGVKPRITGECFKCKSTDHIEKDCPVGKPSKKRKNNDTIESPKIKKIKKNTNDVSDKQKKNKTKKIVNMKTTIVKKTKKNIKKL</sequence>
<evidence type="ECO:0000256" key="2">
    <source>
        <dbReference type="ARBA" id="ARBA00022490"/>
    </source>
</evidence>
<dbReference type="PROSITE" id="PS50216">
    <property type="entry name" value="DHHC"/>
    <property type="match status" value="1"/>
</dbReference>
<dbReference type="SMART" id="SM00343">
    <property type="entry name" value="ZnF_C2HC"/>
    <property type="match status" value="1"/>
</dbReference>
<dbReference type="InterPro" id="IPR037275">
    <property type="entry name" value="Znf_CTCHY_sf"/>
</dbReference>
<keyword evidence="6" id="KW-0862">Zinc</keyword>
<dbReference type="Pfam" id="PF10237">
    <property type="entry name" value="N6-adenineMlase"/>
    <property type="match status" value="1"/>
</dbReference>
<evidence type="ECO:0008006" key="12">
    <source>
        <dbReference type="Google" id="ProtNLM"/>
    </source>
</evidence>
<comment type="caution">
    <text evidence="10">The sequence shown here is derived from an EMBL/GenBank/DDBJ whole genome shotgun (WGS) entry which is preliminary data.</text>
</comment>
<evidence type="ECO:0000256" key="3">
    <source>
        <dbReference type="ARBA" id="ARBA00022603"/>
    </source>
</evidence>
<dbReference type="InterPro" id="IPR017921">
    <property type="entry name" value="Znf_CTCHY"/>
</dbReference>
<dbReference type="PROSITE" id="PS00092">
    <property type="entry name" value="N6_MTASE"/>
    <property type="match status" value="1"/>
</dbReference>
<evidence type="ECO:0000313" key="10">
    <source>
        <dbReference type="EMBL" id="KAF7991195.1"/>
    </source>
</evidence>
<dbReference type="InterPro" id="IPR002052">
    <property type="entry name" value="DNA_methylase_N6_adenine_CS"/>
</dbReference>
<dbReference type="EMBL" id="JACMRX010000004">
    <property type="protein sequence ID" value="KAF7991195.1"/>
    <property type="molecule type" value="Genomic_DNA"/>
</dbReference>
<dbReference type="GO" id="GO:0003676">
    <property type="term" value="F:nucleic acid binding"/>
    <property type="evidence" value="ECO:0007669"/>
    <property type="project" value="InterPro"/>
</dbReference>
<keyword evidence="6" id="KW-0479">Metal-binding</keyword>
<accession>A0A834XSQ9</accession>
<evidence type="ECO:0000256" key="6">
    <source>
        <dbReference type="PROSITE-ProRule" id="PRU00047"/>
    </source>
</evidence>
<organism evidence="10 11">
    <name type="scientific">Aphidius gifuensis</name>
    <name type="common">Parasitoid wasp</name>
    <dbReference type="NCBI Taxonomy" id="684658"/>
    <lineage>
        <taxon>Eukaryota</taxon>
        <taxon>Metazoa</taxon>
        <taxon>Ecdysozoa</taxon>
        <taxon>Arthropoda</taxon>
        <taxon>Hexapoda</taxon>
        <taxon>Insecta</taxon>
        <taxon>Pterygota</taxon>
        <taxon>Neoptera</taxon>
        <taxon>Endopterygota</taxon>
        <taxon>Hymenoptera</taxon>
        <taxon>Apocrita</taxon>
        <taxon>Ichneumonoidea</taxon>
        <taxon>Braconidae</taxon>
        <taxon>Aphidiinae</taxon>
        <taxon>Aphidius</taxon>
    </lineage>
</organism>
<dbReference type="PANTHER" id="PTHR13493">
    <property type="entry name" value="ZINC FINGER CCHC DOMAIN-CONTAINING"/>
    <property type="match status" value="1"/>
</dbReference>
<keyword evidence="3" id="KW-0489">Methyltransferase</keyword>
<dbReference type="InterPro" id="IPR041370">
    <property type="entry name" value="Mlase_EEF1AKMT1/ZCCHC4"/>
</dbReference>
<evidence type="ECO:0000259" key="9">
    <source>
        <dbReference type="PROSITE" id="PS51270"/>
    </source>
</evidence>
<feature type="domain" description="CTCHY-type" evidence="9">
    <location>
        <begin position="363"/>
        <end position="424"/>
    </location>
</feature>
<dbReference type="OrthoDB" id="431817at2759"/>
<evidence type="ECO:0000259" key="8">
    <source>
        <dbReference type="PROSITE" id="PS50158"/>
    </source>
</evidence>
<feature type="domain" description="CCHC-type" evidence="8">
    <location>
        <begin position="436"/>
        <end position="450"/>
    </location>
</feature>
<protein>
    <recommendedName>
        <fullName evidence="12">Zinc finger CCHC domain-containing protein 4</fullName>
    </recommendedName>
</protein>
<dbReference type="SUPFAM" id="SSF161245">
    <property type="entry name" value="Zinc hairpin stack"/>
    <property type="match status" value="1"/>
</dbReference>
<keyword evidence="2" id="KW-0963">Cytoplasm</keyword>
<dbReference type="PANTHER" id="PTHR13493:SF3">
    <property type="entry name" value="RRNA N6-ADENOSINE-METHYLTRANSFERASE ZCCHC4"/>
    <property type="match status" value="1"/>
</dbReference>
<dbReference type="AlphaFoldDB" id="A0A834XSQ9"/>
<name>A0A834XSQ9_APHGI</name>
<keyword evidence="5" id="KW-0539">Nucleus</keyword>
<dbReference type="Proteomes" id="UP000639338">
    <property type="component" value="Unassembled WGS sequence"/>
</dbReference>
<keyword evidence="4" id="KW-0808">Transferase</keyword>
<dbReference type="GO" id="GO:0008988">
    <property type="term" value="F:rRNA (adenine-N6-)-methyltransferase activity"/>
    <property type="evidence" value="ECO:0007669"/>
    <property type="project" value="InterPro"/>
</dbReference>